<dbReference type="AlphaFoldDB" id="A0AAD5UU07"/>
<comment type="caution">
    <text evidence="2">The sequence shown here is derived from an EMBL/GenBank/DDBJ whole genome shotgun (WGS) entry which is preliminary data.</text>
</comment>
<sequence>MIMMYPHLGVNVKKLFLEGYEGDSTDIYRFFSDIIPLLPNITYLGYDSLPIPYLHLPLFSSGLLSLTSLKLIKIKADSFGDFVRFVSFHKHLKELTIIECSWKRSSVHHYSFGVRWGRDLQKLSFVYCEYEPVFDILRWLGRSNSPCSIQCLEMRNVMLSEKPVVPFIAEHLAIQWATTMKAIRLEITDEIAKAGDDKEAVVSSLTAYIRFCPNLHTVKLYIPKETLWVVRQLPDVLSSLVSLRRLGLWFESEAEAEDILLGDNEKAWTTLDEDLGDSAKFRFLEYVRVLCVHNGERKAPPWWENDSGSSEDGESDSGREPNGEEGETESREECSSTAIESLRGEKGKQRQEIPWGAELTSYELTDLHATMNRVALYHRRKKPLTDIFPRLSKRGVLWCSIANIHNRYALQVTASNLVGMESRNWRPRYCRSTFLQPLDYS</sequence>
<protein>
    <submittedName>
        <fullName evidence="2">Uncharacterized protein</fullName>
    </submittedName>
</protein>
<feature type="region of interest" description="Disordered" evidence="1">
    <location>
        <begin position="301"/>
        <end position="347"/>
    </location>
</feature>
<accession>A0AAD5UU07</accession>
<reference evidence="2" key="1">
    <citation type="submission" date="2022-07" db="EMBL/GenBank/DDBJ databases">
        <title>Genome Sequence of Physisporinus lineatus.</title>
        <authorList>
            <person name="Buettner E."/>
        </authorList>
    </citation>
    <scope>NUCLEOTIDE SEQUENCE</scope>
    <source>
        <strain evidence="2">VT162</strain>
    </source>
</reference>
<evidence type="ECO:0000256" key="1">
    <source>
        <dbReference type="SAM" id="MobiDB-lite"/>
    </source>
</evidence>
<gene>
    <name evidence="2" type="ORF">NLI96_g11021</name>
</gene>
<evidence type="ECO:0000313" key="3">
    <source>
        <dbReference type="Proteomes" id="UP001212997"/>
    </source>
</evidence>
<name>A0AAD5UU07_9APHY</name>
<dbReference type="SUPFAM" id="SSF52047">
    <property type="entry name" value="RNI-like"/>
    <property type="match status" value="1"/>
</dbReference>
<dbReference type="EMBL" id="JANAWD010000684">
    <property type="protein sequence ID" value="KAJ3476641.1"/>
    <property type="molecule type" value="Genomic_DNA"/>
</dbReference>
<proteinExistence type="predicted"/>
<organism evidence="2 3">
    <name type="scientific">Meripilus lineatus</name>
    <dbReference type="NCBI Taxonomy" id="2056292"/>
    <lineage>
        <taxon>Eukaryota</taxon>
        <taxon>Fungi</taxon>
        <taxon>Dikarya</taxon>
        <taxon>Basidiomycota</taxon>
        <taxon>Agaricomycotina</taxon>
        <taxon>Agaricomycetes</taxon>
        <taxon>Polyporales</taxon>
        <taxon>Meripilaceae</taxon>
        <taxon>Meripilus</taxon>
    </lineage>
</organism>
<dbReference type="InterPro" id="IPR032675">
    <property type="entry name" value="LRR_dom_sf"/>
</dbReference>
<dbReference type="Proteomes" id="UP001212997">
    <property type="component" value="Unassembled WGS sequence"/>
</dbReference>
<evidence type="ECO:0000313" key="2">
    <source>
        <dbReference type="EMBL" id="KAJ3476641.1"/>
    </source>
</evidence>
<keyword evidence="3" id="KW-1185">Reference proteome</keyword>
<dbReference type="Gene3D" id="3.80.10.10">
    <property type="entry name" value="Ribonuclease Inhibitor"/>
    <property type="match status" value="1"/>
</dbReference>
<feature type="compositionally biased region" description="Basic and acidic residues" evidence="1">
    <location>
        <begin position="316"/>
        <end position="334"/>
    </location>
</feature>